<protein>
    <submittedName>
        <fullName evidence="1">Uncharacterized protein</fullName>
    </submittedName>
</protein>
<dbReference type="EMBL" id="JAUHPX010000006">
    <property type="protein sequence ID" value="MDN4488641.1"/>
    <property type="molecule type" value="Genomic_DNA"/>
</dbReference>
<keyword evidence="2" id="KW-1185">Reference proteome</keyword>
<evidence type="ECO:0000313" key="2">
    <source>
        <dbReference type="Proteomes" id="UP001172737"/>
    </source>
</evidence>
<evidence type="ECO:0000313" key="1">
    <source>
        <dbReference type="EMBL" id="MDN4488641.1"/>
    </source>
</evidence>
<accession>A0AAW7M7A3</accession>
<dbReference type="Proteomes" id="UP001172737">
    <property type="component" value="Unassembled WGS sequence"/>
</dbReference>
<organism evidence="1 2">
    <name type="scientific">Demequina lignilytica</name>
    <dbReference type="NCBI Taxonomy" id="3051663"/>
    <lineage>
        <taxon>Bacteria</taxon>
        <taxon>Bacillati</taxon>
        <taxon>Actinomycetota</taxon>
        <taxon>Actinomycetes</taxon>
        <taxon>Micrococcales</taxon>
        <taxon>Demequinaceae</taxon>
        <taxon>Demequina</taxon>
    </lineage>
</organism>
<proteinExistence type="predicted"/>
<dbReference type="RefSeq" id="WP_301120757.1">
    <property type="nucleotide sequence ID" value="NZ_JAUHPX010000006.1"/>
</dbReference>
<sequence>MKAEPKGRAAQAKNEHAAAIQVERLLVAGAHLRDLTLRDVLALLELRGAQRGGLARTTAARWRGEFEGSDDLRGNRVLAEWLSIYRPHAMVLKELLGRGAAEHEAYYLACGAREPDADIVRREVEVLRDAHDRALDDQALAQQVRALKAPVSLSRERERHESGRDGCTGLLEVIDRLGRPVRRAGPLLRRLPPPSTSQQLAEKISTLESEYEREGQDPSEVRTGWDEIAGTSRSLELWHRAAVLAELPRALVAYWLDSGDRAVREVLASPEAEIYRWQDPAGEATPWGEMCARAQELHSEASKTAWLLARDLDGLVSSAQVLGTAQWRELDADARRELSTSADIVRESLERR</sequence>
<reference evidence="1" key="1">
    <citation type="submission" date="2023-06" db="EMBL/GenBank/DDBJ databases">
        <title>Sysu t00039.</title>
        <authorList>
            <person name="Gao L."/>
            <person name="Fang B.-Z."/>
            <person name="Li W.-J."/>
        </authorList>
    </citation>
    <scope>NUCLEOTIDE SEQUENCE</scope>
    <source>
        <strain evidence="1">SYSU T00039</strain>
    </source>
</reference>
<dbReference type="AlphaFoldDB" id="A0AAW7M7A3"/>
<gene>
    <name evidence="1" type="ORF">QQX10_10725</name>
</gene>
<name>A0AAW7M7A3_9MICO</name>
<comment type="caution">
    <text evidence="1">The sequence shown here is derived from an EMBL/GenBank/DDBJ whole genome shotgun (WGS) entry which is preliminary data.</text>
</comment>